<feature type="transmembrane region" description="Helical" evidence="6">
    <location>
        <begin position="44"/>
        <end position="65"/>
    </location>
</feature>
<dbReference type="Gramene" id="OGLUM03G31390.1">
    <property type="protein sequence ID" value="OGLUM03G31390.1"/>
    <property type="gene ID" value="OGLUM03G31390"/>
</dbReference>
<dbReference type="GO" id="GO:0016020">
    <property type="term" value="C:membrane"/>
    <property type="evidence" value="ECO:0007669"/>
    <property type="project" value="UniProtKB-SubCell"/>
</dbReference>
<dbReference type="GO" id="GO:0005783">
    <property type="term" value="C:endoplasmic reticulum"/>
    <property type="evidence" value="ECO:0007669"/>
    <property type="project" value="TreeGrafter"/>
</dbReference>
<accession>A0A0D9ZC62</accession>
<evidence type="ECO:0000256" key="5">
    <source>
        <dbReference type="SAM" id="MobiDB-lite"/>
    </source>
</evidence>
<dbReference type="AlphaFoldDB" id="A0A0D9ZC62"/>
<dbReference type="EnsemblPlants" id="OGLUM03G31390.1">
    <property type="protein sequence ID" value="OGLUM03G31390.1"/>
    <property type="gene ID" value="OGLUM03G31390"/>
</dbReference>
<dbReference type="PANTHER" id="PTHR43220:SF3">
    <property type="entry name" value="PROTEIN, PUTATIVE, EXPRESSED-RELATED"/>
    <property type="match status" value="1"/>
</dbReference>
<dbReference type="PANTHER" id="PTHR43220">
    <property type="match status" value="1"/>
</dbReference>
<name>A0A0D9ZC62_9ORYZ</name>
<feature type="transmembrane region" description="Helical" evidence="6">
    <location>
        <begin position="277"/>
        <end position="293"/>
    </location>
</feature>
<feature type="region of interest" description="Disordered" evidence="5">
    <location>
        <begin position="1"/>
        <end position="38"/>
    </location>
</feature>
<evidence type="ECO:0000313" key="8">
    <source>
        <dbReference type="EnsemblPlants" id="OGLUM03G31390.1"/>
    </source>
</evidence>
<reference evidence="8" key="1">
    <citation type="submission" date="2015-04" db="UniProtKB">
        <authorList>
            <consortium name="EnsemblPlants"/>
        </authorList>
    </citation>
    <scope>IDENTIFICATION</scope>
</reference>
<evidence type="ECO:0000256" key="2">
    <source>
        <dbReference type="ARBA" id="ARBA00022692"/>
    </source>
</evidence>
<evidence type="ECO:0000256" key="1">
    <source>
        <dbReference type="ARBA" id="ARBA00004141"/>
    </source>
</evidence>
<sequence>MPFPRRDIEAAGAGSGSGDDDSPAAKRGKPEAAGARPSLTRTEAAAAASVLALFLVGIFCVFRAAPRREFEQILRLPRSLADVRLLNKLASERHQNDEVFTLTLIPETCRDNLAVYARDYQANFILGYCSIYIFMQTFMIPGTIFMSLLAGALFGVVKGGILVVFTATAGASSCYFVSKLIGRPLISWLWPEKLRYFQSEIAKRKEKLLNYMLFLRITPTLPNTFINMASPIVDIPFHIFFAATLIGLIPASYITVKAGRALGDLRSVRELYDSKTLVILFLIGTVAVAPTILKRKRIYE</sequence>
<keyword evidence="2 6" id="KW-0812">Transmembrane</keyword>
<evidence type="ECO:0000256" key="4">
    <source>
        <dbReference type="ARBA" id="ARBA00023136"/>
    </source>
</evidence>
<feature type="transmembrane region" description="Helical" evidence="6">
    <location>
        <begin position="235"/>
        <end position="256"/>
    </location>
</feature>
<organism evidence="8">
    <name type="scientific">Oryza glumipatula</name>
    <dbReference type="NCBI Taxonomy" id="40148"/>
    <lineage>
        <taxon>Eukaryota</taxon>
        <taxon>Viridiplantae</taxon>
        <taxon>Streptophyta</taxon>
        <taxon>Embryophyta</taxon>
        <taxon>Tracheophyta</taxon>
        <taxon>Spermatophyta</taxon>
        <taxon>Magnoliopsida</taxon>
        <taxon>Liliopsida</taxon>
        <taxon>Poales</taxon>
        <taxon>Poaceae</taxon>
        <taxon>BOP clade</taxon>
        <taxon>Oryzoideae</taxon>
        <taxon>Oryzeae</taxon>
        <taxon>Oryzinae</taxon>
        <taxon>Oryza</taxon>
    </lineage>
</organism>
<reference evidence="8" key="2">
    <citation type="submission" date="2018-05" db="EMBL/GenBank/DDBJ databases">
        <title>OgluRS3 (Oryza glumaepatula Reference Sequence Version 3).</title>
        <authorList>
            <person name="Zhang J."/>
            <person name="Kudrna D."/>
            <person name="Lee S."/>
            <person name="Talag J."/>
            <person name="Welchert J."/>
            <person name="Wing R.A."/>
        </authorList>
    </citation>
    <scope>NUCLEOTIDE SEQUENCE [LARGE SCALE GENOMIC DNA]</scope>
</reference>
<dbReference type="InterPro" id="IPR032816">
    <property type="entry name" value="VTT_dom"/>
</dbReference>
<comment type="subcellular location">
    <subcellularLocation>
        <location evidence="1">Membrane</location>
        <topology evidence="1">Multi-pass membrane protein</topology>
    </subcellularLocation>
</comment>
<keyword evidence="3 6" id="KW-1133">Transmembrane helix</keyword>
<feature type="transmembrane region" description="Helical" evidence="6">
    <location>
        <begin position="125"/>
        <end position="154"/>
    </location>
</feature>
<dbReference type="Proteomes" id="UP000026961">
    <property type="component" value="Chromosome 3"/>
</dbReference>
<evidence type="ECO:0000256" key="3">
    <source>
        <dbReference type="ARBA" id="ARBA00022989"/>
    </source>
</evidence>
<dbReference type="InterPro" id="IPR045014">
    <property type="entry name" value="TM41A/B"/>
</dbReference>
<protein>
    <recommendedName>
        <fullName evidence="7">VTT domain-containing protein</fullName>
    </recommendedName>
</protein>
<evidence type="ECO:0000256" key="6">
    <source>
        <dbReference type="SAM" id="Phobius"/>
    </source>
</evidence>
<dbReference type="eggNOG" id="KOG3140">
    <property type="taxonomic scope" value="Eukaryota"/>
</dbReference>
<evidence type="ECO:0000313" key="9">
    <source>
        <dbReference type="Proteomes" id="UP000026961"/>
    </source>
</evidence>
<feature type="domain" description="VTT" evidence="7">
    <location>
        <begin position="140"/>
        <end position="260"/>
    </location>
</feature>
<feature type="transmembrane region" description="Helical" evidence="6">
    <location>
        <begin position="160"/>
        <end position="178"/>
    </location>
</feature>
<dbReference type="GO" id="GO:0000045">
    <property type="term" value="P:autophagosome assembly"/>
    <property type="evidence" value="ECO:0007669"/>
    <property type="project" value="TreeGrafter"/>
</dbReference>
<dbReference type="STRING" id="40148.A0A0D9ZC62"/>
<keyword evidence="9" id="KW-1185">Reference proteome</keyword>
<dbReference type="Pfam" id="PF09335">
    <property type="entry name" value="VTT_dom"/>
    <property type="match status" value="1"/>
</dbReference>
<proteinExistence type="predicted"/>
<keyword evidence="4 6" id="KW-0472">Membrane</keyword>
<evidence type="ECO:0000259" key="7">
    <source>
        <dbReference type="Pfam" id="PF09335"/>
    </source>
</evidence>